<protein>
    <submittedName>
        <fullName evidence="2">Uncharacterized protein</fullName>
    </submittedName>
</protein>
<keyword evidence="1" id="KW-0812">Transmembrane</keyword>
<accession>A0ABD3NYT9</accession>
<gene>
    <name evidence="2" type="ORF">ACHAW5_002436</name>
</gene>
<dbReference type="Proteomes" id="UP001530315">
    <property type="component" value="Unassembled WGS sequence"/>
</dbReference>
<sequence length="639" mass="70818">MDFSTAREILGRLGLRPGLGLGFFDIALLFTALSLLAPPLYWLYRYRKSIRKRVEEIEKIRRVRVVRNKNSASKKRRRVICMELDPAFVESNPGWKVMSLGEYLGQLEPEKRSGLNDLFLQKELELAIGDLLLKTLGRTYGAALLPILGAASVAASIGKISNRISKFLHKCILTPDDDIDDIEDESGDRRRDHDRADAAVDRMSLDVSLMEVVSLINAYQKATTPSDDTSRVVTPLEYLSRGENDAGDLAYDAGDGGFPDAFDMDDFRKHVATMEGRILERSESYDPDDRSYPPPTPIHQRLLPDLCLGRGDLKCTHTKREGVEHRLLCVLLNKLCHNYHKLSAGVEAKDCFAVTCAGERCLFPEELIAALVRCGHKVEVCPRSIVTNFGMQLCVKDEDGSFAYVPTALFLRTGIDRTADGKATYFAAPHGGMDVNISGPIVGGGARPAWLQFYVSIAGLCCFHPDEDVDAPWQAKTSLADIYPHDDALRAVRMCAIVSVTFNRIATEFHLPFGGYGILGMCNDSSTIVDFALRGRTNAYPLLSTGRYLNHIVSYFVKLMDELSERSASVSNLRPVIDDILCLIKGTSRLPSDLHISPATLIDTARRHGATYGTPVFQNTKDAKAILSEMADSARKYLE</sequence>
<dbReference type="AlphaFoldDB" id="A0ABD3NYT9"/>
<proteinExistence type="predicted"/>
<name>A0ABD3NYT9_9STRA</name>
<feature type="transmembrane region" description="Helical" evidence="1">
    <location>
        <begin position="140"/>
        <end position="158"/>
    </location>
</feature>
<dbReference type="EMBL" id="JALLAZ020001085">
    <property type="protein sequence ID" value="KAL3781060.1"/>
    <property type="molecule type" value="Genomic_DNA"/>
</dbReference>
<keyword evidence="1" id="KW-1133">Transmembrane helix</keyword>
<comment type="caution">
    <text evidence="2">The sequence shown here is derived from an EMBL/GenBank/DDBJ whole genome shotgun (WGS) entry which is preliminary data.</text>
</comment>
<keyword evidence="3" id="KW-1185">Reference proteome</keyword>
<evidence type="ECO:0000313" key="2">
    <source>
        <dbReference type="EMBL" id="KAL3781060.1"/>
    </source>
</evidence>
<organism evidence="2 3">
    <name type="scientific">Stephanodiscus triporus</name>
    <dbReference type="NCBI Taxonomy" id="2934178"/>
    <lineage>
        <taxon>Eukaryota</taxon>
        <taxon>Sar</taxon>
        <taxon>Stramenopiles</taxon>
        <taxon>Ochrophyta</taxon>
        <taxon>Bacillariophyta</taxon>
        <taxon>Coscinodiscophyceae</taxon>
        <taxon>Thalassiosirophycidae</taxon>
        <taxon>Stephanodiscales</taxon>
        <taxon>Stephanodiscaceae</taxon>
        <taxon>Stephanodiscus</taxon>
    </lineage>
</organism>
<reference evidence="2 3" key="1">
    <citation type="submission" date="2024-10" db="EMBL/GenBank/DDBJ databases">
        <title>Updated reference genomes for cyclostephanoid diatoms.</title>
        <authorList>
            <person name="Roberts W.R."/>
            <person name="Alverson A.J."/>
        </authorList>
    </citation>
    <scope>NUCLEOTIDE SEQUENCE [LARGE SCALE GENOMIC DNA]</scope>
    <source>
        <strain evidence="2 3">AJA276-08</strain>
    </source>
</reference>
<evidence type="ECO:0000313" key="3">
    <source>
        <dbReference type="Proteomes" id="UP001530315"/>
    </source>
</evidence>
<feature type="transmembrane region" description="Helical" evidence="1">
    <location>
        <begin position="20"/>
        <end position="44"/>
    </location>
</feature>
<keyword evidence="1" id="KW-0472">Membrane</keyword>
<evidence type="ECO:0000256" key="1">
    <source>
        <dbReference type="SAM" id="Phobius"/>
    </source>
</evidence>